<dbReference type="SUPFAM" id="SSF103473">
    <property type="entry name" value="MFS general substrate transporter"/>
    <property type="match status" value="1"/>
</dbReference>
<evidence type="ECO:0000256" key="1">
    <source>
        <dbReference type="ARBA" id="ARBA00022692"/>
    </source>
</evidence>
<dbReference type="Proteomes" id="UP001056132">
    <property type="component" value="Chromosome 1"/>
</dbReference>
<dbReference type="InterPro" id="IPR036259">
    <property type="entry name" value="MFS_trans_sf"/>
</dbReference>
<dbReference type="KEGG" id="ccam:M5D45_00195"/>
<dbReference type="CDD" id="cd17478">
    <property type="entry name" value="MFS_FsR"/>
    <property type="match status" value="1"/>
</dbReference>
<dbReference type="InterPro" id="IPR011701">
    <property type="entry name" value="MFS"/>
</dbReference>
<feature type="transmembrane region" description="Helical" evidence="4">
    <location>
        <begin position="176"/>
        <end position="198"/>
    </location>
</feature>
<dbReference type="GO" id="GO:0022857">
    <property type="term" value="F:transmembrane transporter activity"/>
    <property type="evidence" value="ECO:0007669"/>
    <property type="project" value="InterPro"/>
</dbReference>
<feature type="transmembrane region" description="Helical" evidence="4">
    <location>
        <begin position="349"/>
        <end position="368"/>
    </location>
</feature>
<evidence type="ECO:0000313" key="9">
    <source>
        <dbReference type="Proteomes" id="UP001056132"/>
    </source>
</evidence>
<keyword evidence="1 4" id="KW-0812">Transmembrane</keyword>
<keyword evidence="3 4" id="KW-0472">Membrane</keyword>
<dbReference type="AlphaFoldDB" id="A0AAE9I5E3"/>
<reference evidence="7" key="2">
    <citation type="journal article" date="2022" name="Microbiol. Resour. Announc.">
        <title>Genome Sequence of Cupriavidus campinensis Strain G5, a Member of a Bacterial Consortium Capable of Polyethylene Degradation.</title>
        <authorList>
            <person name="Schneider B."/>
            <person name="Pfeiffer F."/>
            <person name="Dyall-Smith M."/>
            <person name="Kunte H.J."/>
        </authorList>
    </citation>
    <scope>NUCLEOTIDE SEQUENCE</scope>
    <source>
        <strain evidence="7">G5</strain>
    </source>
</reference>
<evidence type="ECO:0000313" key="7">
    <source>
        <dbReference type="EMBL" id="URF04326.1"/>
    </source>
</evidence>
<dbReference type="InterPro" id="IPR020846">
    <property type="entry name" value="MFS_dom"/>
</dbReference>
<dbReference type="PANTHER" id="PTHR43129:SF1">
    <property type="entry name" value="FOSMIDOMYCIN RESISTANCE PROTEIN"/>
    <property type="match status" value="1"/>
</dbReference>
<gene>
    <name evidence="6" type="ORF">FGG12_26805</name>
    <name evidence="7" type="ORF">M5D45_00195</name>
</gene>
<dbReference type="EMBL" id="VCIZ01000024">
    <property type="protein sequence ID" value="TSP09565.1"/>
    <property type="molecule type" value="Genomic_DNA"/>
</dbReference>
<evidence type="ECO:0000313" key="8">
    <source>
        <dbReference type="Proteomes" id="UP000318943"/>
    </source>
</evidence>
<proteinExistence type="predicted"/>
<feature type="domain" description="Major facilitator superfamily (MFS) profile" evidence="5">
    <location>
        <begin position="24"/>
        <end position="403"/>
    </location>
</feature>
<evidence type="ECO:0000256" key="3">
    <source>
        <dbReference type="ARBA" id="ARBA00023136"/>
    </source>
</evidence>
<sequence length="411" mass="43541">MSTTVNSAPAAEVAHREEGTRFRVLYAISFAHFLNDMIQSLILAIYPMLKGGFNLSFTQIGLLTLTYQITASLLQPIVGLYTDKHPKPHSLAIGMGFTLCGLLLLSVAPTYGVLLVAAALVGTGSSIFHPESSRVARMASGGQHGLAQSIFQVGGNGGSAMGPLLAAWIVHQQGSVAWFSLAALLAIAVLWQIGGWYGRHLAERAAKKKGAGTAAKPLPTRTVVRAIAVLLLLIFSKYFYMASLNTYYTFYLMDKFGLTRQTSQIYLFVFLFAVAAGTILGGPIGDRIGRKRVIWASILGVAPFTLMLPHANLFWTGVLSFVIGFILASAFSAILVFAQELIPGKVGMVSGLFFGFAFGMGGIGAAVLGTLADTHGIKTVYDVCAFLPLLGLLAVFLPDLGGGKKTVTAAA</sequence>
<reference evidence="7" key="3">
    <citation type="submission" date="2022-05" db="EMBL/GenBank/DDBJ databases">
        <authorList>
            <person name="Kunte H.-J."/>
        </authorList>
    </citation>
    <scope>NUCLEOTIDE SEQUENCE</scope>
    <source>
        <strain evidence="7">G5</strain>
    </source>
</reference>
<dbReference type="GO" id="GO:0005886">
    <property type="term" value="C:plasma membrane"/>
    <property type="evidence" value="ECO:0007669"/>
    <property type="project" value="TreeGrafter"/>
</dbReference>
<dbReference type="Pfam" id="PF07690">
    <property type="entry name" value="MFS_1"/>
    <property type="match status" value="1"/>
</dbReference>
<evidence type="ECO:0000256" key="4">
    <source>
        <dbReference type="SAM" id="Phobius"/>
    </source>
</evidence>
<evidence type="ECO:0000313" key="6">
    <source>
        <dbReference type="EMBL" id="TSP09565.1"/>
    </source>
</evidence>
<protein>
    <submittedName>
        <fullName evidence="7">MFS transporter</fullName>
    </submittedName>
</protein>
<evidence type="ECO:0000259" key="5">
    <source>
        <dbReference type="PROSITE" id="PS50850"/>
    </source>
</evidence>
<feature type="transmembrane region" description="Helical" evidence="4">
    <location>
        <begin position="263"/>
        <end position="281"/>
    </location>
</feature>
<feature type="transmembrane region" description="Helical" evidence="4">
    <location>
        <begin position="380"/>
        <end position="397"/>
    </location>
</feature>
<dbReference type="PANTHER" id="PTHR43129">
    <property type="entry name" value="FOSMIDOMYCIN RESISTANCE PROTEIN"/>
    <property type="match status" value="1"/>
</dbReference>
<keyword evidence="8" id="KW-1185">Reference proteome</keyword>
<feature type="transmembrane region" description="Helical" evidence="4">
    <location>
        <begin position="24"/>
        <end position="48"/>
    </location>
</feature>
<feature type="transmembrane region" description="Helical" evidence="4">
    <location>
        <begin position="293"/>
        <end position="311"/>
    </location>
</feature>
<feature type="transmembrane region" description="Helical" evidence="4">
    <location>
        <begin position="317"/>
        <end position="337"/>
    </location>
</feature>
<dbReference type="EMBL" id="CP097330">
    <property type="protein sequence ID" value="URF04326.1"/>
    <property type="molecule type" value="Genomic_DNA"/>
</dbReference>
<feature type="transmembrane region" description="Helical" evidence="4">
    <location>
        <begin position="223"/>
        <end position="243"/>
    </location>
</feature>
<evidence type="ECO:0000256" key="2">
    <source>
        <dbReference type="ARBA" id="ARBA00022989"/>
    </source>
</evidence>
<organism evidence="7 9">
    <name type="scientific">Cupriavidus campinensis</name>
    <dbReference type="NCBI Taxonomy" id="151783"/>
    <lineage>
        <taxon>Bacteria</taxon>
        <taxon>Pseudomonadati</taxon>
        <taxon>Pseudomonadota</taxon>
        <taxon>Betaproteobacteria</taxon>
        <taxon>Burkholderiales</taxon>
        <taxon>Burkholderiaceae</taxon>
        <taxon>Cupriavidus</taxon>
    </lineage>
</organism>
<accession>A0AAE9I5E3</accession>
<name>A0AAE9I5E3_9BURK</name>
<keyword evidence="2 4" id="KW-1133">Transmembrane helix</keyword>
<dbReference type="Gene3D" id="1.20.1250.20">
    <property type="entry name" value="MFS general substrate transporter like domains"/>
    <property type="match status" value="2"/>
</dbReference>
<feature type="transmembrane region" description="Helical" evidence="4">
    <location>
        <begin position="60"/>
        <end position="81"/>
    </location>
</feature>
<dbReference type="Proteomes" id="UP000318943">
    <property type="component" value="Unassembled WGS sequence"/>
</dbReference>
<dbReference type="PROSITE" id="PS50850">
    <property type="entry name" value="MFS"/>
    <property type="match status" value="1"/>
</dbReference>
<dbReference type="RefSeq" id="WP_144202775.1">
    <property type="nucleotide sequence ID" value="NZ_CAJPVH010000027.1"/>
</dbReference>
<reference evidence="6 8" key="1">
    <citation type="submission" date="2019-05" db="EMBL/GenBank/DDBJ databases">
        <title>Whole genome sequence analysis of Cupriavidus campinensis S14E4C strain.</title>
        <authorList>
            <person name="Abbaszade G."/>
            <person name="Szabo A."/>
            <person name="Toumi M."/>
            <person name="Toth E."/>
        </authorList>
    </citation>
    <scope>NUCLEOTIDE SEQUENCE [LARGE SCALE GENOMIC DNA]</scope>
    <source>
        <strain evidence="6 8">S14E4C</strain>
    </source>
</reference>